<dbReference type="OrthoDB" id="1099739at2"/>
<evidence type="ECO:0000313" key="2">
    <source>
        <dbReference type="Proteomes" id="UP000324233"/>
    </source>
</evidence>
<dbReference type="EMBL" id="CP042997">
    <property type="protein sequence ID" value="QEH34854.1"/>
    <property type="molecule type" value="Genomic_DNA"/>
</dbReference>
<dbReference type="Proteomes" id="UP000324233">
    <property type="component" value="Chromosome"/>
</dbReference>
<name>A0A5B9W3M7_9BACT</name>
<proteinExistence type="predicted"/>
<dbReference type="RefSeq" id="WP_148594722.1">
    <property type="nucleotide sequence ID" value="NZ_CP042997.1"/>
</dbReference>
<sequence>MPEPWYDPESGYLHLDAYVAKRPSYRKVMEDGHVSEEEVAEQAGRVIARLKDVEAIADPAARKVAIDALCEMAVLYTLERHRHDKVM</sequence>
<keyword evidence="2" id="KW-1185">Reference proteome</keyword>
<organism evidence="1 2">
    <name type="scientific">Aquisphaera giovannonii</name>
    <dbReference type="NCBI Taxonomy" id="406548"/>
    <lineage>
        <taxon>Bacteria</taxon>
        <taxon>Pseudomonadati</taxon>
        <taxon>Planctomycetota</taxon>
        <taxon>Planctomycetia</taxon>
        <taxon>Isosphaerales</taxon>
        <taxon>Isosphaeraceae</taxon>
        <taxon>Aquisphaera</taxon>
    </lineage>
</organism>
<accession>A0A5B9W3M7</accession>
<dbReference type="AlphaFoldDB" id="A0A5B9W3M7"/>
<protein>
    <submittedName>
        <fullName evidence="1">Uncharacterized protein</fullName>
    </submittedName>
</protein>
<evidence type="ECO:0000313" key="1">
    <source>
        <dbReference type="EMBL" id="QEH34854.1"/>
    </source>
</evidence>
<reference evidence="1 2" key="1">
    <citation type="submission" date="2019-08" db="EMBL/GenBank/DDBJ databases">
        <title>Deep-cultivation of Planctomycetes and their phenomic and genomic characterization uncovers novel biology.</title>
        <authorList>
            <person name="Wiegand S."/>
            <person name="Jogler M."/>
            <person name="Boedeker C."/>
            <person name="Pinto D."/>
            <person name="Vollmers J."/>
            <person name="Rivas-Marin E."/>
            <person name="Kohn T."/>
            <person name="Peeters S.H."/>
            <person name="Heuer A."/>
            <person name="Rast P."/>
            <person name="Oberbeckmann S."/>
            <person name="Bunk B."/>
            <person name="Jeske O."/>
            <person name="Meyerdierks A."/>
            <person name="Storesund J.E."/>
            <person name="Kallscheuer N."/>
            <person name="Luecker S."/>
            <person name="Lage O.M."/>
            <person name="Pohl T."/>
            <person name="Merkel B.J."/>
            <person name="Hornburger P."/>
            <person name="Mueller R.-W."/>
            <person name="Bruemmer F."/>
            <person name="Labrenz M."/>
            <person name="Spormann A.M."/>
            <person name="Op den Camp H."/>
            <person name="Overmann J."/>
            <person name="Amann R."/>
            <person name="Jetten M.S.M."/>
            <person name="Mascher T."/>
            <person name="Medema M.H."/>
            <person name="Devos D.P."/>
            <person name="Kaster A.-K."/>
            <person name="Ovreas L."/>
            <person name="Rohde M."/>
            <person name="Galperin M.Y."/>
            <person name="Jogler C."/>
        </authorList>
    </citation>
    <scope>NUCLEOTIDE SEQUENCE [LARGE SCALE GENOMIC DNA]</scope>
    <source>
        <strain evidence="1 2">OJF2</strain>
    </source>
</reference>
<gene>
    <name evidence="1" type="ORF">OJF2_33990</name>
</gene>
<dbReference type="KEGG" id="agv:OJF2_33990"/>